<evidence type="ECO:0000313" key="1">
    <source>
        <dbReference type="EMBL" id="KAH9367538.1"/>
    </source>
</evidence>
<name>A0A9J6FW99_HAELO</name>
<sequence>MTERTERIVMFEPLCELSGSGRLTLQEQQVCKELVGYTPVQNAARVGENLCLLRRGKVTALSCYEQRTIELRCGIAASSATQYECFILDGQFFHSPACTRPARSDTTFLRTASCDYKRVQNVLALRGTYNCVLLSRSVIIADVPADVPAMPQHIRVLSFTHCSAGYGATRGGSGLRSA</sequence>
<keyword evidence="2" id="KW-1185">Reference proteome</keyword>
<dbReference type="Proteomes" id="UP000821853">
    <property type="component" value="Chromosome 2"/>
</dbReference>
<comment type="caution">
    <text evidence="1">The sequence shown here is derived from an EMBL/GenBank/DDBJ whole genome shotgun (WGS) entry which is preliminary data.</text>
</comment>
<dbReference type="AlphaFoldDB" id="A0A9J6FW99"/>
<evidence type="ECO:0000313" key="2">
    <source>
        <dbReference type="Proteomes" id="UP000821853"/>
    </source>
</evidence>
<gene>
    <name evidence="1" type="ORF">HPB48_001630</name>
</gene>
<organism evidence="1 2">
    <name type="scientific">Haemaphysalis longicornis</name>
    <name type="common">Bush tick</name>
    <dbReference type="NCBI Taxonomy" id="44386"/>
    <lineage>
        <taxon>Eukaryota</taxon>
        <taxon>Metazoa</taxon>
        <taxon>Ecdysozoa</taxon>
        <taxon>Arthropoda</taxon>
        <taxon>Chelicerata</taxon>
        <taxon>Arachnida</taxon>
        <taxon>Acari</taxon>
        <taxon>Parasitiformes</taxon>
        <taxon>Ixodida</taxon>
        <taxon>Ixodoidea</taxon>
        <taxon>Ixodidae</taxon>
        <taxon>Haemaphysalinae</taxon>
        <taxon>Haemaphysalis</taxon>
    </lineage>
</organism>
<dbReference type="OrthoDB" id="6511448at2759"/>
<accession>A0A9J6FW99</accession>
<protein>
    <submittedName>
        <fullName evidence="1">Uncharacterized protein</fullName>
    </submittedName>
</protein>
<reference evidence="1 2" key="1">
    <citation type="journal article" date="2020" name="Cell">
        <title>Large-Scale Comparative Analyses of Tick Genomes Elucidate Their Genetic Diversity and Vector Capacities.</title>
        <authorList>
            <consortium name="Tick Genome and Microbiome Consortium (TIGMIC)"/>
            <person name="Jia N."/>
            <person name="Wang J."/>
            <person name="Shi W."/>
            <person name="Du L."/>
            <person name="Sun Y."/>
            <person name="Zhan W."/>
            <person name="Jiang J.F."/>
            <person name="Wang Q."/>
            <person name="Zhang B."/>
            <person name="Ji P."/>
            <person name="Bell-Sakyi L."/>
            <person name="Cui X.M."/>
            <person name="Yuan T.T."/>
            <person name="Jiang B.G."/>
            <person name="Yang W.F."/>
            <person name="Lam T.T."/>
            <person name="Chang Q.C."/>
            <person name="Ding S.J."/>
            <person name="Wang X.J."/>
            <person name="Zhu J.G."/>
            <person name="Ruan X.D."/>
            <person name="Zhao L."/>
            <person name="Wei J.T."/>
            <person name="Ye R.Z."/>
            <person name="Que T.C."/>
            <person name="Du C.H."/>
            <person name="Zhou Y.H."/>
            <person name="Cheng J.X."/>
            <person name="Dai P.F."/>
            <person name="Guo W.B."/>
            <person name="Han X.H."/>
            <person name="Huang E.J."/>
            <person name="Li L.F."/>
            <person name="Wei W."/>
            <person name="Gao Y.C."/>
            <person name="Liu J.Z."/>
            <person name="Shao H.Z."/>
            <person name="Wang X."/>
            <person name="Wang C.C."/>
            <person name="Yang T.C."/>
            <person name="Huo Q.B."/>
            <person name="Li W."/>
            <person name="Chen H.Y."/>
            <person name="Chen S.E."/>
            <person name="Zhou L.G."/>
            <person name="Ni X.B."/>
            <person name="Tian J.H."/>
            <person name="Sheng Y."/>
            <person name="Liu T."/>
            <person name="Pan Y.S."/>
            <person name="Xia L.Y."/>
            <person name="Li J."/>
            <person name="Zhao F."/>
            <person name="Cao W.C."/>
        </authorList>
    </citation>
    <scope>NUCLEOTIDE SEQUENCE [LARGE SCALE GENOMIC DNA]</scope>
    <source>
        <strain evidence="1">HaeL-2018</strain>
    </source>
</reference>
<proteinExistence type="predicted"/>
<dbReference type="VEuPathDB" id="VectorBase:HLOH_042385"/>
<dbReference type="EMBL" id="JABSTR010000004">
    <property type="protein sequence ID" value="KAH9367538.1"/>
    <property type="molecule type" value="Genomic_DNA"/>
</dbReference>